<dbReference type="RefSeq" id="WP_101324846.1">
    <property type="nucleotide sequence ID" value="NZ_NQMM01000032.1"/>
</dbReference>
<dbReference type="AlphaFoldDB" id="A0A2N3IX53"/>
<keyword evidence="3" id="KW-1185">Reference proteome</keyword>
<evidence type="ECO:0000256" key="1">
    <source>
        <dbReference type="SAM" id="MobiDB-lite"/>
    </source>
</evidence>
<reference evidence="2 3" key="1">
    <citation type="journal article" date="2017" name="Front. Microbiol.">
        <title>Strong Genomic and Phenotypic Heterogeneity in the Aeromonas sobria Species Complex.</title>
        <authorList>
            <person name="Gauthier J."/>
            <person name="Vincent A.T."/>
            <person name="Charette S.J."/>
            <person name="Derome N."/>
        </authorList>
    </citation>
    <scope>NUCLEOTIDE SEQUENCE [LARGE SCALE GENOMIC DNA]</scope>
    <source>
        <strain evidence="2 3">TM18</strain>
    </source>
</reference>
<name>A0A2N3IX53_AERSO</name>
<protein>
    <submittedName>
        <fullName evidence="2">Uncharacterized protein</fullName>
    </submittedName>
</protein>
<proteinExistence type="predicted"/>
<feature type="compositionally biased region" description="Polar residues" evidence="1">
    <location>
        <begin position="36"/>
        <end position="46"/>
    </location>
</feature>
<comment type="caution">
    <text evidence="2">The sequence shown here is derived from an EMBL/GenBank/DDBJ whole genome shotgun (WGS) entry which is preliminary data.</text>
</comment>
<dbReference type="Proteomes" id="UP000233467">
    <property type="component" value="Unassembled WGS sequence"/>
</dbReference>
<sequence>MNKPQVIVALNNISKISDGKRILTKLDLETHDGESLSLQGPSSGGTSPLLRRDQAPDGADLCPLGHQAASKGGKSYLQAPMTAEAANRANQPDVPARTAPQSVLA</sequence>
<gene>
    <name evidence="2" type="ORF">CJP16_11825</name>
</gene>
<feature type="region of interest" description="Disordered" evidence="1">
    <location>
        <begin position="32"/>
        <end position="105"/>
    </location>
</feature>
<accession>A0A2N3IX53</accession>
<organism evidence="2 3">
    <name type="scientific">Aeromonas sobria</name>
    <dbReference type="NCBI Taxonomy" id="646"/>
    <lineage>
        <taxon>Bacteria</taxon>
        <taxon>Pseudomonadati</taxon>
        <taxon>Pseudomonadota</taxon>
        <taxon>Gammaproteobacteria</taxon>
        <taxon>Aeromonadales</taxon>
        <taxon>Aeromonadaceae</taxon>
        <taxon>Aeromonas</taxon>
    </lineage>
</organism>
<evidence type="ECO:0000313" key="2">
    <source>
        <dbReference type="EMBL" id="PKQ77333.1"/>
    </source>
</evidence>
<dbReference type="EMBL" id="NQMM01000032">
    <property type="protein sequence ID" value="PKQ77333.1"/>
    <property type="molecule type" value="Genomic_DNA"/>
</dbReference>
<evidence type="ECO:0000313" key="3">
    <source>
        <dbReference type="Proteomes" id="UP000233467"/>
    </source>
</evidence>